<organism evidence="1 2">
    <name type="scientific">Cellvibrio fibrivorans</name>
    <dbReference type="NCBI Taxonomy" id="126350"/>
    <lineage>
        <taxon>Bacteria</taxon>
        <taxon>Pseudomonadati</taxon>
        <taxon>Pseudomonadota</taxon>
        <taxon>Gammaproteobacteria</taxon>
        <taxon>Cellvibrionales</taxon>
        <taxon>Cellvibrionaceae</taxon>
        <taxon>Cellvibrio</taxon>
    </lineage>
</organism>
<dbReference type="EMBL" id="JAVDVX010000002">
    <property type="protein sequence ID" value="MDR7089738.1"/>
    <property type="molecule type" value="Genomic_DNA"/>
</dbReference>
<dbReference type="RefSeq" id="WP_310071289.1">
    <property type="nucleotide sequence ID" value="NZ_JAVDVX010000002.1"/>
</dbReference>
<reference evidence="1 2" key="1">
    <citation type="submission" date="2023-07" db="EMBL/GenBank/DDBJ databases">
        <title>Sorghum-associated microbial communities from plants grown in Nebraska, USA.</title>
        <authorList>
            <person name="Schachtman D."/>
        </authorList>
    </citation>
    <scope>NUCLEOTIDE SEQUENCE [LARGE SCALE GENOMIC DNA]</scope>
    <source>
        <strain evidence="1 2">BE190</strain>
    </source>
</reference>
<dbReference type="Proteomes" id="UP001253595">
    <property type="component" value="Unassembled WGS sequence"/>
</dbReference>
<protein>
    <submittedName>
        <fullName evidence="1">Uncharacterized protein</fullName>
    </submittedName>
</protein>
<gene>
    <name evidence="1" type="ORF">J2X05_001744</name>
</gene>
<comment type="caution">
    <text evidence="1">The sequence shown here is derived from an EMBL/GenBank/DDBJ whole genome shotgun (WGS) entry which is preliminary data.</text>
</comment>
<name>A0ABU1UX60_9GAMM</name>
<proteinExistence type="predicted"/>
<accession>A0ABU1UX60</accession>
<keyword evidence="2" id="KW-1185">Reference proteome</keyword>
<evidence type="ECO:0000313" key="2">
    <source>
        <dbReference type="Proteomes" id="UP001253595"/>
    </source>
</evidence>
<evidence type="ECO:0000313" key="1">
    <source>
        <dbReference type="EMBL" id="MDR7089738.1"/>
    </source>
</evidence>
<sequence>MAVSQPLHQHDSRPHSSHSFDVAKAVQHGELVLSLSTMLGCDYIFVSHKGAHELLGSARLATTIRELLDILETSPYQSMVVSADETPNGELAFTRYDFKWENRQVCQVIATRVTNADQADFMRMMFDCSTTC</sequence>